<evidence type="ECO:0000259" key="4">
    <source>
        <dbReference type="PROSITE" id="PS01124"/>
    </source>
</evidence>
<reference evidence="5 6" key="1">
    <citation type="submission" date="2016-07" db="EMBL/GenBank/DDBJ databases">
        <title>Characterization of isolates of Eisenbergiella tayi derived from blood cultures, using whole genome sequencing.</title>
        <authorList>
            <person name="Burdz T."/>
            <person name="Wiebe D."/>
            <person name="Huynh C."/>
            <person name="Bernard K."/>
        </authorList>
    </citation>
    <scope>NUCLEOTIDE SEQUENCE [LARGE SCALE GENOMIC DNA]</scope>
    <source>
        <strain evidence="5 6">NML 120489</strain>
    </source>
</reference>
<dbReference type="PATRIC" id="fig|1432052.3.peg.1791"/>
<dbReference type="SMART" id="SM00342">
    <property type="entry name" value="HTH_ARAC"/>
    <property type="match status" value="1"/>
</dbReference>
<dbReference type="InterPro" id="IPR037923">
    <property type="entry name" value="HTH-like"/>
</dbReference>
<keyword evidence="1" id="KW-0805">Transcription regulation</keyword>
<dbReference type="GeneID" id="93300011"/>
<dbReference type="PANTHER" id="PTHR43280:SF2">
    <property type="entry name" value="HTH-TYPE TRANSCRIPTIONAL REGULATOR EXSA"/>
    <property type="match status" value="1"/>
</dbReference>
<dbReference type="GO" id="GO:0003700">
    <property type="term" value="F:DNA-binding transcription factor activity"/>
    <property type="evidence" value="ECO:0007669"/>
    <property type="project" value="InterPro"/>
</dbReference>
<evidence type="ECO:0000313" key="6">
    <source>
        <dbReference type="Proteomes" id="UP000095003"/>
    </source>
</evidence>
<dbReference type="EMBL" id="MCGI01000001">
    <property type="protein sequence ID" value="ODM13917.1"/>
    <property type="molecule type" value="Genomic_DNA"/>
</dbReference>
<dbReference type="InterPro" id="IPR018060">
    <property type="entry name" value="HTH_AraC"/>
</dbReference>
<sequence length="300" mass="34964">MPQCLAYMINIANPLMFNRTGKFEALSSKWTHSVQTTEDYELIVETEGNLYLQYQDVKYTVTPGQYLLLQPPSSKPSDEKRIRRGFRESECSFYWMHFSCQRAYPVSGLIPSKIDGGRNDILLPVQKTLLYPERVLLLMRQLQNCVRTGYDTHYMDYMTTLIISEISNQHIISLTEKKDADTPNIPLQKQLYNDIVDYINYFISDNLKVSSIASHFGYNEKYLSRYFRETSGISLKQYILSQKIERANFLLSDTNMSVTSIADSLGFSNYHNFARTYKNITSMTPSEYRNTYAKRIVNHH</sequence>
<dbReference type="Pfam" id="PF12833">
    <property type="entry name" value="HTH_18"/>
    <property type="match status" value="1"/>
</dbReference>
<dbReference type="Proteomes" id="UP000095003">
    <property type="component" value="Unassembled WGS sequence"/>
</dbReference>
<dbReference type="PROSITE" id="PS01124">
    <property type="entry name" value="HTH_ARAC_FAMILY_2"/>
    <property type="match status" value="1"/>
</dbReference>
<feature type="domain" description="HTH araC/xylS-type" evidence="4">
    <location>
        <begin position="193"/>
        <end position="291"/>
    </location>
</feature>
<dbReference type="SUPFAM" id="SSF46689">
    <property type="entry name" value="Homeodomain-like"/>
    <property type="match status" value="2"/>
</dbReference>
<organism evidence="5 6">
    <name type="scientific">Eisenbergiella tayi</name>
    <dbReference type="NCBI Taxonomy" id="1432052"/>
    <lineage>
        <taxon>Bacteria</taxon>
        <taxon>Bacillati</taxon>
        <taxon>Bacillota</taxon>
        <taxon>Clostridia</taxon>
        <taxon>Lachnospirales</taxon>
        <taxon>Lachnospiraceae</taxon>
        <taxon>Eisenbergiella</taxon>
    </lineage>
</organism>
<protein>
    <submittedName>
        <fullName evidence="5">Arabinose operon regulatory protein</fullName>
    </submittedName>
</protein>
<accession>A0A1E3AYY3</accession>
<keyword evidence="2" id="KW-0238">DNA-binding</keyword>
<dbReference type="InterPro" id="IPR009057">
    <property type="entry name" value="Homeodomain-like_sf"/>
</dbReference>
<evidence type="ECO:0000256" key="2">
    <source>
        <dbReference type="ARBA" id="ARBA00023125"/>
    </source>
</evidence>
<dbReference type="GO" id="GO:0043565">
    <property type="term" value="F:sequence-specific DNA binding"/>
    <property type="evidence" value="ECO:0007669"/>
    <property type="project" value="InterPro"/>
</dbReference>
<proteinExistence type="predicted"/>
<evidence type="ECO:0000256" key="3">
    <source>
        <dbReference type="ARBA" id="ARBA00023163"/>
    </source>
</evidence>
<dbReference type="PANTHER" id="PTHR43280">
    <property type="entry name" value="ARAC-FAMILY TRANSCRIPTIONAL REGULATOR"/>
    <property type="match status" value="1"/>
</dbReference>
<gene>
    <name evidence="5" type="primary">araC_3</name>
    <name evidence="5" type="ORF">BEH84_01638</name>
</gene>
<dbReference type="RefSeq" id="WP_069156369.1">
    <property type="nucleotide sequence ID" value="NZ_DBFYTC010000020.1"/>
</dbReference>
<dbReference type="InterPro" id="IPR020449">
    <property type="entry name" value="Tscrpt_reg_AraC-type_HTH"/>
</dbReference>
<evidence type="ECO:0000313" key="5">
    <source>
        <dbReference type="EMBL" id="ODM13917.1"/>
    </source>
</evidence>
<dbReference type="SUPFAM" id="SSF51215">
    <property type="entry name" value="Regulatory protein AraC"/>
    <property type="match status" value="1"/>
</dbReference>
<keyword evidence="3" id="KW-0804">Transcription</keyword>
<comment type="caution">
    <text evidence="5">The sequence shown here is derived from an EMBL/GenBank/DDBJ whole genome shotgun (WGS) entry which is preliminary data.</text>
</comment>
<dbReference type="AlphaFoldDB" id="A0A1E3AYY3"/>
<dbReference type="Gene3D" id="1.10.10.60">
    <property type="entry name" value="Homeodomain-like"/>
    <property type="match status" value="2"/>
</dbReference>
<dbReference type="PRINTS" id="PR00032">
    <property type="entry name" value="HTHARAC"/>
</dbReference>
<evidence type="ECO:0000256" key="1">
    <source>
        <dbReference type="ARBA" id="ARBA00023015"/>
    </source>
</evidence>
<name>A0A1E3AYY3_9FIRM</name>